<evidence type="ECO:0000256" key="15">
    <source>
        <dbReference type="HAMAP-Rule" id="MF_01458"/>
    </source>
</evidence>
<dbReference type="AlphaFoldDB" id="A0A0G0T9T5"/>
<feature type="transmembrane region" description="Helical" evidence="15">
    <location>
        <begin position="124"/>
        <end position="151"/>
    </location>
</feature>
<name>A0A0G0T9T5_9BACT</name>
<dbReference type="GO" id="GO:0004176">
    <property type="term" value="F:ATP-dependent peptidase activity"/>
    <property type="evidence" value="ECO:0007669"/>
    <property type="project" value="InterPro"/>
</dbReference>
<proteinExistence type="inferred from homology"/>
<keyword evidence="3 15" id="KW-1003">Cell membrane</keyword>
<dbReference type="InterPro" id="IPR003960">
    <property type="entry name" value="ATPase_AAA_CS"/>
</dbReference>
<dbReference type="EMBL" id="LBZM01000024">
    <property type="protein sequence ID" value="KKR71576.1"/>
    <property type="molecule type" value="Genomic_DNA"/>
</dbReference>
<dbReference type="Gene3D" id="3.40.50.300">
    <property type="entry name" value="P-loop containing nucleotide triphosphate hydrolases"/>
    <property type="match status" value="1"/>
</dbReference>
<evidence type="ECO:0000259" key="17">
    <source>
        <dbReference type="SMART" id="SM00382"/>
    </source>
</evidence>
<dbReference type="Gene3D" id="1.20.58.760">
    <property type="entry name" value="Peptidase M41"/>
    <property type="match status" value="1"/>
</dbReference>
<evidence type="ECO:0000256" key="12">
    <source>
        <dbReference type="ARBA" id="ARBA00023049"/>
    </source>
</evidence>
<keyword evidence="13 15" id="KW-0472">Membrane</keyword>
<keyword evidence="10 15" id="KW-0067">ATP-binding</keyword>
<reference evidence="18 19" key="1">
    <citation type="journal article" date="2015" name="Nature">
        <title>rRNA introns, odd ribosomes, and small enigmatic genomes across a large radiation of phyla.</title>
        <authorList>
            <person name="Brown C.T."/>
            <person name="Hug L.A."/>
            <person name="Thomas B.C."/>
            <person name="Sharon I."/>
            <person name="Castelle C.J."/>
            <person name="Singh A."/>
            <person name="Wilkins M.J."/>
            <person name="Williams K.H."/>
            <person name="Banfield J.F."/>
        </authorList>
    </citation>
    <scope>NUCLEOTIDE SEQUENCE [LARGE SCALE GENOMIC DNA]</scope>
</reference>
<comment type="similarity">
    <text evidence="2 15">In the C-terminal section; belongs to the peptidase M41 family.</text>
</comment>
<dbReference type="CDD" id="cd19501">
    <property type="entry name" value="RecA-like_FtsH"/>
    <property type="match status" value="1"/>
</dbReference>
<dbReference type="FunFam" id="1.20.58.760:FF:000001">
    <property type="entry name" value="ATP-dependent zinc metalloprotease FtsH"/>
    <property type="match status" value="1"/>
</dbReference>
<dbReference type="GO" id="GO:0008270">
    <property type="term" value="F:zinc ion binding"/>
    <property type="evidence" value="ECO:0007669"/>
    <property type="project" value="UniProtKB-UniRule"/>
</dbReference>
<evidence type="ECO:0000256" key="5">
    <source>
        <dbReference type="ARBA" id="ARBA00022692"/>
    </source>
</evidence>
<dbReference type="FunFam" id="3.40.50.300:FF:000001">
    <property type="entry name" value="ATP-dependent zinc metalloprotease FtsH"/>
    <property type="match status" value="1"/>
</dbReference>
<evidence type="ECO:0000256" key="9">
    <source>
        <dbReference type="ARBA" id="ARBA00022833"/>
    </source>
</evidence>
<dbReference type="PROSITE" id="PS00674">
    <property type="entry name" value="AAA"/>
    <property type="match status" value="1"/>
</dbReference>
<feature type="transmembrane region" description="Helical" evidence="15">
    <location>
        <begin position="32"/>
        <end position="49"/>
    </location>
</feature>
<protein>
    <recommendedName>
        <fullName evidence="15">ATP-dependent zinc metalloprotease FtsH</fullName>
        <ecNumber evidence="15">3.4.24.-</ecNumber>
    </recommendedName>
</protein>
<dbReference type="EC" id="3.4.24.-" evidence="15"/>
<dbReference type="Pfam" id="PF00004">
    <property type="entry name" value="AAA"/>
    <property type="match status" value="1"/>
</dbReference>
<dbReference type="PANTHER" id="PTHR23076">
    <property type="entry name" value="METALLOPROTEASE M41 FTSH"/>
    <property type="match status" value="1"/>
</dbReference>
<evidence type="ECO:0000256" key="11">
    <source>
        <dbReference type="ARBA" id="ARBA00022989"/>
    </source>
</evidence>
<accession>A0A0G0T9T5</accession>
<feature type="domain" description="AAA+ ATPase" evidence="17">
    <location>
        <begin position="214"/>
        <end position="353"/>
    </location>
</feature>
<organism evidence="18 19">
    <name type="scientific">Candidatus Roizmanbacteria bacterium GW2011_GWB1_40_7</name>
    <dbReference type="NCBI Taxonomy" id="1618482"/>
    <lineage>
        <taxon>Bacteria</taxon>
        <taxon>Candidatus Roizmaniibacteriota</taxon>
    </lineage>
</organism>
<dbReference type="InterPro" id="IPR003593">
    <property type="entry name" value="AAA+_ATPase"/>
</dbReference>
<evidence type="ECO:0000256" key="14">
    <source>
        <dbReference type="ARBA" id="ARBA00061570"/>
    </source>
</evidence>
<comment type="cofactor">
    <cofactor evidence="15">
        <name>Zn(2+)</name>
        <dbReference type="ChEBI" id="CHEBI:29105"/>
    </cofactor>
    <text evidence="15">Binds 1 zinc ion per subunit.</text>
</comment>
<feature type="binding site" evidence="15">
    <location>
        <position position="447"/>
    </location>
    <ligand>
        <name>Zn(2+)</name>
        <dbReference type="ChEBI" id="CHEBI:29105"/>
        <note>catalytic</note>
    </ligand>
</feature>
<dbReference type="PANTHER" id="PTHR23076:SF97">
    <property type="entry name" value="ATP-DEPENDENT ZINC METALLOPROTEASE YME1L1"/>
    <property type="match status" value="1"/>
</dbReference>
<dbReference type="Pfam" id="PF17862">
    <property type="entry name" value="AAA_lid_3"/>
    <property type="match status" value="1"/>
</dbReference>
<evidence type="ECO:0000256" key="8">
    <source>
        <dbReference type="ARBA" id="ARBA00022801"/>
    </source>
</evidence>
<dbReference type="GO" id="GO:0030163">
    <property type="term" value="P:protein catabolic process"/>
    <property type="evidence" value="ECO:0007669"/>
    <property type="project" value="UniProtKB-UniRule"/>
</dbReference>
<evidence type="ECO:0000313" key="19">
    <source>
        <dbReference type="Proteomes" id="UP000034664"/>
    </source>
</evidence>
<comment type="caution">
    <text evidence="18">The sequence shown here is derived from an EMBL/GenBank/DDBJ whole genome shotgun (WGS) entry which is preliminary data.</text>
</comment>
<evidence type="ECO:0000256" key="13">
    <source>
        <dbReference type="ARBA" id="ARBA00023136"/>
    </source>
</evidence>
<feature type="binding site" evidence="15">
    <location>
        <position position="443"/>
    </location>
    <ligand>
        <name>Zn(2+)</name>
        <dbReference type="ChEBI" id="CHEBI:29105"/>
        <note>catalytic</note>
    </ligand>
</feature>
<dbReference type="Pfam" id="PF06480">
    <property type="entry name" value="FtsH_ext"/>
    <property type="match status" value="1"/>
</dbReference>
<dbReference type="GO" id="GO:0006508">
    <property type="term" value="P:proteolysis"/>
    <property type="evidence" value="ECO:0007669"/>
    <property type="project" value="UniProtKB-KW"/>
</dbReference>
<dbReference type="Proteomes" id="UP000034664">
    <property type="component" value="Unassembled WGS sequence"/>
</dbReference>
<comment type="similarity">
    <text evidence="14 15">In the central section; belongs to the AAA ATPase family.</text>
</comment>
<feature type="binding site" evidence="15">
    <location>
        <position position="519"/>
    </location>
    <ligand>
        <name>Zn(2+)</name>
        <dbReference type="ChEBI" id="CHEBI:29105"/>
        <note>catalytic</note>
    </ligand>
</feature>
<keyword evidence="8 15" id="KW-0378">Hydrolase</keyword>
<keyword evidence="7 15" id="KW-0547">Nucleotide-binding</keyword>
<dbReference type="SMART" id="SM00382">
    <property type="entry name" value="AAA"/>
    <property type="match status" value="1"/>
</dbReference>
<comment type="similarity">
    <text evidence="16">Belongs to the AAA ATPase family.</text>
</comment>
<comment type="function">
    <text evidence="15">Acts as a processive, ATP-dependent zinc metallopeptidase for both cytoplasmic and membrane proteins. Plays a role in the quality control of integral membrane proteins.</text>
</comment>
<dbReference type="InterPro" id="IPR003959">
    <property type="entry name" value="ATPase_AAA_core"/>
</dbReference>
<dbReference type="InterPro" id="IPR011546">
    <property type="entry name" value="Pept_M41_FtsH_extracell"/>
</dbReference>
<evidence type="ECO:0000256" key="2">
    <source>
        <dbReference type="ARBA" id="ARBA00010044"/>
    </source>
</evidence>
<dbReference type="InterPro" id="IPR000642">
    <property type="entry name" value="Peptidase_M41"/>
</dbReference>
<dbReference type="PATRIC" id="fig|1618482.3.peg.846"/>
<comment type="caution">
    <text evidence="15">Lacks conserved residue(s) required for the propagation of feature annotation.</text>
</comment>
<evidence type="ECO:0000256" key="7">
    <source>
        <dbReference type="ARBA" id="ARBA00022741"/>
    </source>
</evidence>
<gene>
    <name evidence="15" type="primary">ftsH</name>
    <name evidence="18" type="ORF">UU14_C0024G0002</name>
</gene>
<dbReference type="GO" id="GO:0004222">
    <property type="term" value="F:metalloendopeptidase activity"/>
    <property type="evidence" value="ECO:0007669"/>
    <property type="project" value="InterPro"/>
</dbReference>
<sequence length="623" mass="69353">MKQSELSVPKPGKKHKKNGVHIFKFKFSVRDIIMWFLVVMLAFSLFNAFQSNMTTAEEVPVSQVIGDIKQGKVEKILVEDVKLKVTYKTGEEVVSIKEPGSSFNQLLVDAGIDLSSVQIENVDITFAMIMASLVGQLLPLLFIFGLLYFLYRQTRGAQDTLFNFGRSGAKMYSKKMPKITFKDVAGVDEAKEEMKEVVDFLKSPKRYLDLGARTPKGVLLVGPAGTGKTLLAKAVAGEAGVPFFSMAGSEFMEMLVGIGAKRVRDLFNTAKKNQPSIIFIDEVDAIGRRRSTGVMGSHDEREQTLNQILVEMDGFDPRANVIVIAATNRGDLLDPALLRPGRFDRRIVLDFPDIEGRKAILSIHAQGKPFTKEVDWHKVAKRTVGFSGADLENMLNEAAIMAARGDKKEIDMKDIEEAATKVKLGPEKKRLQSDQDRKMTAYHEAGHAVVTYALDHMDAVHRISIVSRGIALGYTLIPPDTDRLHETKSQLLEKIAMMMGGRAAEEIVFGDITSGAANDFDQATHIARLMVEEYGMSVIGPVNFGPDMDITDYNNRFFERDGVSPAMQELIDKEIQKILVEGHKKAFEVLKQNRQKLDKVAEALVEKETIEGDEFEKIMKEGK</sequence>
<dbReference type="SUPFAM" id="SSF52540">
    <property type="entry name" value="P-loop containing nucleoside triphosphate hydrolases"/>
    <property type="match status" value="1"/>
</dbReference>
<keyword evidence="4 15" id="KW-0645">Protease</keyword>
<dbReference type="InterPro" id="IPR027417">
    <property type="entry name" value="P-loop_NTPase"/>
</dbReference>
<dbReference type="FunFam" id="1.10.8.60:FF:000001">
    <property type="entry name" value="ATP-dependent zinc metalloprotease FtsH"/>
    <property type="match status" value="1"/>
</dbReference>
<comment type="subunit">
    <text evidence="15">Homohexamer.</text>
</comment>
<dbReference type="GO" id="GO:0005524">
    <property type="term" value="F:ATP binding"/>
    <property type="evidence" value="ECO:0007669"/>
    <property type="project" value="UniProtKB-UniRule"/>
</dbReference>
<dbReference type="NCBIfam" id="TIGR01241">
    <property type="entry name" value="FtsH_fam"/>
    <property type="match status" value="1"/>
</dbReference>
<dbReference type="InterPro" id="IPR041569">
    <property type="entry name" value="AAA_lid_3"/>
</dbReference>
<evidence type="ECO:0000313" key="18">
    <source>
        <dbReference type="EMBL" id="KKR71576.1"/>
    </source>
</evidence>
<dbReference type="GO" id="GO:0016887">
    <property type="term" value="F:ATP hydrolysis activity"/>
    <property type="evidence" value="ECO:0007669"/>
    <property type="project" value="UniProtKB-UniRule"/>
</dbReference>
<evidence type="ECO:0000256" key="1">
    <source>
        <dbReference type="ARBA" id="ARBA00004370"/>
    </source>
</evidence>
<keyword evidence="9 15" id="KW-0862">Zinc</keyword>
<keyword evidence="5 15" id="KW-0812">Transmembrane</keyword>
<keyword evidence="12 15" id="KW-0482">Metalloprotease</keyword>
<dbReference type="SUPFAM" id="SSF140990">
    <property type="entry name" value="FtsH protease domain-like"/>
    <property type="match status" value="1"/>
</dbReference>
<dbReference type="Gene3D" id="1.10.8.60">
    <property type="match status" value="1"/>
</dbReference>
<comment type="subcellular location">
    <subcellularLocation>
        <location evidence="15">Cell membrane</location>
        <topology evidence="15">Multi-pass membrane protein</topology>
        <orientation evidence="15">Cytoplasmic side</orientation>
    </subcellularLocation>
    <subcellularLocation>
        <location evidence="1">Membrane</location>
    </subcellularLocation>
</comment>
<evidence type="ECO:0000256" key="10">
    <source>
        <dbReference type="ARBA" id="ARBA00022840"/>
    </source>
</evidence>
<dbReference type="HAMAP" id="MF_01458">
    <property type="entry name" value="FtsH"/>
    <property type="match status" value="1"/>
</dbReference>
<evidence type="ECO:0000256" key="6">
    <source>
        <dbReference type="ARBA" id="ARBA00022723"/>
    </source>
</evidence>
<keyword evidence="11 15" id="KW-1133">Transmembrane helix</keyword>
<dbReference type="GO" id="GO:0005886">
    <property type="term" value="C:plasma membrane"/>
    <property type="evidence" value="ECO:0007669"/>
    <property type="project" value="UniProtKB-SubCell"/>
</dbReference>
<dbReference type="InterPro" id="IPR037219">
    <property type="entry name" value="Peptidase_M41-like"/>
</dbReference>
<evidence type="ECO:0000256" key="3">
    <source>
        <dbReference type="ARBA" id="ARBA00022475"/>
    </source>
</evidence>
<feature type="active site" evidence="15">
    <location>
        <position position="444"/>
    </location>
</feature>
<evidence type="ECO:0000256" key="4">
    <source>
        <dbReference type="ARBA" id="ARBA00022670"/>
    </source>
</evidence>
<dbReference type="InterPro" id="IPR005936">
    <property type="entry name" value="FtsH"/>
</dbReference>
<keyword evidence="6 15" id="KW-0479">Metal-binding</keyword>
<dbReference type="Pfam" id="PF01434">
    <property type="entry name" value="Peptidase_M41"/>
    <property type="match status" value="1"/>
</dbReference>
<evidence type="ECO:0000256" key="16">
    <source>
        <dbReference type="RuleBase" id="RU003651"/>
    </source>
</evidence>